<keyword evidence="5" id="KW-1185">Reference proteome</keyword>
<feature type="transmembrane region" description="Helical" evidence="2">
    <location>
        <begin position="198"/>
        <end position="226"/>
    </location>
</feature>
<proteinExistence type="predicted"/>
<dbReference type="PANTHER" id="PTHR31061:SF24">
    <property type="entry name" value="LD22376P"/>
    <property type="match status" value="1"/>
</dbReference>
<feature type="domain" description="Heparan-alpha-glucosaminide N-acetyltransferase catalytic" evidence="3">
    <location>
        <begin position="45"/>
        <end position="170"/>
    </location>
</feature>
<feature type="transmembrane region" description="Helical" evidence="2">
    <location>
        <begin position="343"/>
        <end position="366"/>
    </location>
</feature>
<dbReference type="EMBL" id="JALJOS010000012">
    <property type="protein sequence ID" value="KAK9832413.1"/>
    <property type="molecule type" value="Genomic_DNA"/>
</dbReference>
<feature type="transmembrane region" description="Helical" evidence="2">
    <location>
        <begin position="157"/>
        <end position="177"/>
    </location>
</feature>
<sequence>MSESEPFIAQSREASSDEDESAIMLPSHVESDVHGLRSPRRANGRIPTVDVARGITIALMIFVNHAGDRPKWIQHAKWNGLHLADLVMPAFLYICGTSIALSLVPLKERLVPRQELATKVGTRCLKLFGLGLLTQGGSSVGQFPYFDLSTLRVMGVLQRIALCVAVVSSVVIFMPRLSLGRPASGGRNTSKRGFLSRLLAPVLAYPLWWASGIAVFVTFSLLLLLLHAPRCHEPLPNIMPDCNIAGYFDKAVLGEDHMFSHPTCHSFKSHPCYFMDPEGVFTTTGATVSVFLGLYTGILLLMLPSHGDRLISLGAQFCGCLSLTLFLGLFVRVPINKNLYTPSYITATGAVSALLVMCIYIPLEVWQSRRFTWAMQPFVWLGMNSITVFVGDELLSQMLPWVFWGKMEYNLRRVFLEALMGIAFLPKEAARNALAALDSCFWTAVAGWLHQRKYFLKV</sequence>
<keyword evidence="2" id="KW-1133">Transmembrane helix</keyword>
<feature type="transmembrane region" description="Helical" evidence="2">
    <location>
        <begin position="280"/>
        <end position="303"/>
    </location>
</feature>
<keyword evidence="2" id="KW-0812">Transmembrane</keyword>
<keyword evidence="2" id="KW-0472">Membrane</keyword>
<comment type="caution">
    <text evidence="4">The sequence shown here is derived from an EMBL/GenBank/DDBJ whole genome shotgun (WGS) entry which is preliminary data.</text>
</comment>
<gene>
    <name evidence="4" type="ORF">WJX74_009154</name>
</gene>
<evidence type="ECO:0000259" key="3">
    <source>
        <dbReference type="Pfam" id="PF07786"/>
    </source>
</evidence>
<evidence type="ECO:0000313" key="4">
    <source>
        <dbReference type="EMBL" id="KAK9832413.1"/>
    </source>
</evidence>
<accession>A0AAW1RF28</accession>
<reference evidence="4 5" key="1">
    <citation type="journal article" date="2024" name="Nat. Commun.">
        <title>Phylogenomics reveals the evolutionary origins of lichenization in chlorophyte algae.</title>
        <authorList>
            <person name="Puginier C."/>
            <person name="Libourel C."/>
            <person name="Otte J."/>
            <person name="Skaloud P."/>
            <person name="Haon M."/>
            <person name="Grisel S."/>
            <person name="Petersen M."/>
            <person name="Berrin J.G."/>
            <person name="Delaux P.M."/>
            <person name="Dal Grande F."/>
            <person name="Keller J."/>
        </authorList>
    </citation>
    <scope>NUCLEOTIDE SEQUENCE [LARGE SCALE GENOMIC DNA]</scope>
    <source>
        <strain evidence="4 5">SAG 2145</strain>
    </source>
</reference>
<feature type="transmembrane region" description="Helical" evidence="2">
    <location>
        <begin position="86"/>
        <end position="106"/>
    </location>
</feature>
<evidence type="ECO:0000313" key="5">
    <source>
        <dbReference type="Proteomes" id="UP001438707"/>
    </source>
</evidence>
<dbReference type="Pfam" id="PF07786">
    <property type="entry name" value="HGSNAT_cat"/>
    <property type="match status" value="1"/>
</dbReference>
<protein>
    <recommendedName>
        <fullName evidence="3">Heparan-alpha-glucosaminide N-acetyltransferase catalytic domain-containing protein</fullName>
    </recommendedName>
</protein>
<dbReference type="AlphaFoldDB" id="A0AAW1RF28"/>
<dbReference type="InterPro" id="IPR012429">
    <property type="entry name" value="HGSNAT_cat"/>
</dbReference>
<evidence type="ECO:0000256" key="2">
    <source>
        <dbReference type="SAM" id="Phobius"/>
    </source>
</evidence>
<dbReference type="PANTHER" id="PTHR31061">
    <property type="entry name" value="LD22376P"/>
    <property type="match status" value="1"/>
</dbReference>
<evidence type="ECO:0000256" key="1">
    <source>
        <dbReference type="SAM" id="MobiDB-lite"/>
    </source>
</evidence>
<feature type="region of interest" description="Disordered" evidence="1">
    <location>
        <begin position="1"/>
        <end position="20"/>
    </location>
</feature>
<name>A0AAW1RF28_9CHLO</name>
<feature type="transmembrane region" description="Helical" evidence="2">
    <location>
        <begin position="127"/>
        <end position="145"/>
    </location>
</feature>
<dbReference type="Proteomes" id="UP001438707">
    <property type="component" value="Unassembled WGS sequence"/>
</dbReference>
<organism evidence="4 5">
    <name type="scientific">Apatococcus lobatus</name>
    <dbReference type="NCBI Taxonomy" id="904363"/>
    <lineage>
        <taxon>Eukaryota</taxon>
        <taxon>Viridiplantae</taxon>
        <taxon>Chlorophyta</taxon>
        <taxon>core chlorophytes</taxon>
        <taxon>Trebouxiophyceae</taxon>
        <taxon>Chlorellales</taxon>
        <taxon>Chlorellaceae</taxon>
        <taxon>Apatococcus</taxon>
    </lineage>
</organism>
<feature type="transmembrane region" description="Helical" evidence="2">
    <location>
        <begin position="310"/>
        <end position="331"/>
    </location>
</feature>